<protein>
    <submittedName>
        <fullName evidence="1">Uncharacterized protein b244L</fullName>
    </submittedName>
</protein>
<gene>
    <name evidence="1" type="primary">b244L</name>
    <name evidence="1" type="ORF">NY2A_b244L</name>
</gene>
<keyword evidence="2" id="KW-1185">Reference proteome</keyword>
<dbReference type="RefSeq" id="YP_001497440.1">
    <property type="nucleotide sequence ID" value="NC_009898.1"/>
</dbReference>
<sequence>MYFQTLLLRIVQDIKAFFRQSCLHYRQRIVYFQIGILLLQNRERLVSPSYAFFVGCSASFYVHIDVSRIVHLYDALVCSDEFIDILDSDR</sequence>
<dbReference type="KEGG" id="vg:5658773"/>
<proteinExistence type="predicted"/>
<dbReference type="Proteomes" id="UP000202419">
    <property type="component" value="Segment"/>
</dbReference>
<dbReference type="EMBL" id="DQ491002">
    <property type="protein sequence ID" value="ABT14643.1"/>
    <property type="molecule type" value="Genomic_DNA"/>
</dbReference>
<accession>A7IWB9</accession>
<evidence type="ECO:0000313" key="2">
    <source>
        <dbReference type="Proteomes" id="UP000202419"/>
    </source>
</evidence>
<name>A7IWB9_PBCVN</name>
<organismHost>
    <name type="scientific">Chlorella</name>
    <dbReference type="NCBI Taxonomy" id="3071"/>
</organismHost>
<reference evidence="1 2" key="1">
    <citation type="journal article" date="2007" name="Virology">
        <title>Sequence and annotation of the 369-kb NY-2A and the 345-kb AR158 viruses that infect Chlorella NC64A.</title>
        <authorList>
            <person name="Fitzgerald L.A."/>
            <person name="Graves M.V."/>
            <person name="Li X."/>
            <person name="Feldblyum T."/>
            <person name="Nierman W.C."/>
            <person name="Van Etten J.L."/>
        </authorList>
    </citation>
    <scope>NUCLEOTIDE SEQUENCE [LARGE SCALE GENOMIC DNA]</scope>
    <source>
        <strain evidence="1 2">NY-2A</strain>
    </source>
</reference>
<evidence type="ECO:0000313" key="1">
    <source>
        <dbReference type="EMBL" id="ABT14643.1"/>
    </source>
</evidence>
<organism evidence="1 2">
    <name type="scientific">Paramecium bursaria Chlorella virus NY2A</name>
    <name type="common">PBCV-NY2A</name>
    <dbReference type="NCBI Taxonomy" id="46021"/>
    <lineage>
        <taxon>Viruses</taxon>
        <taxon>Varidnaviria</taxon>
        <taxon>Bamfordvirae</taxon>
        <taxon>Nucleocytoviricota</taxon>
        <taxon>Megaviricetes</taxon>
        <taxon>Algavirales</taxon>
        <taxon>Phycodnaviridae</taxon>
        <taxon>Chlorovirus</taxon>
        <taxon>Chlorovirus americanus</taxon>
    </lineage>
</organism>
<dbReference type="GeneID" id="5658773"/>